<organism evidence="1">
    <name type="scientific">Timema californicum</name>
    <name type="common">California timema</name>
    <name type="synonym">Walking stick</name>
    <dbReference type="NCBI Taxonomy" id="61474"/>
    <lineage>
        <taxon>Eukaryota</taxon>
        <taxon>Metazoa</taxon>
        <taxon>Ecdysozoa</taxon>
        <taxon>Arthropoda</taxon>
        <taxon>Hexapoda</taxon>
        <taxon>Insecta</taxon>
        <taxon>Pterygota</taxon>
        <taxon>Neoptera</taxon>
        <taxon>Polyneoptera</taxon>
        <taxon>Phasmatodea</taxon>
        <taxon>Timematodea</taxon>
        <taxon>Timematoidea</taxon>
        <taxon>Timematidae</taxon>
        <taxon>Timema</taxon>
    </lineage>
</organism>
<accession>A0A7R9P6J5</accession>
<name>A0A7R9P6J5_TIMCA</name>
<proteinExistence type="predicted"/>
<dbReference type="AlphaFoldDB" id="A0A7R9P6J5"/>
<protein>
    <submittedName>
        <fullName evidence="1">(California timema) hypothetical protein</fullName>
    </submittedName>
</protein>
<gene>
    <name evidence="1" type="ORF">TCMB3V08_LOCUS4668</name>
</gene>
<evidence type="ECO:0000313" key="1">
    <source>
        <dbReference type="EMBL" id="CAD7572010.1"/>
    </source>
</evidence>
<sequence length="160" mass="17865">MARNVRAVASRLGMAHQHSSSTVIGSRTTVACMGIKMAAAAILFLPHLWLSGCLGGRFPEPYYHLDNRHSENYDPRFWLAPYEYPIDAHYYPEDYMDMNYSSNDGFPQDPYLTSLLHLQVVSVHVLLVVSKQVSLGVGDAAGRTGCLQYAIPSGQLMNWE</sequence>
<reference evidence="1" key="1">
    <citation type="submission" date="2020-11" db="EMBL/GenBank/DDBJ databases">
        <authorList>
            <person name="Tran Van P."/>
        </authorList>
    </citation>
    <scope>NUCLEOTIDE SEQUENCE</scope>
</reference>
<dbReference type="EMBL" id="OE180810">
    <property type="protein sequence ID" value="CAD7572010.1"/>
    <property type="molecule type" value="Genomic_DNA"/>
</dbReference>